<comment type="caution">
    <text evidence="1">The sequence shown here is derived from an EMBL/GenBank/DDBJ whole genome shotgun (WGS) entry which is preliminary data.</text>
</comment>
<dbReference type="EMBL" id="RHHM01000001">
    <property type="protein sequence ID" value="RQM39812.1"/>
    <property type="molecule type" value="Genomic_DNA"/>
</dbReference>
<accession>A0A3N6TX19</accession>
<proteinExistence type="predicted"/>
<dbReference type="AlphaFoldDB" id="A0A3N6TX19"/>
<sequence length="114" mass="12756">MERHCFEYVVFSLSIIASKRPDLCDRIPITSTGTFILSRQERQEAYIKDRCLAQPVPGPNAPGARRSACVQPTTPVTSFSAHSLRFTLQSIAASTRDDGSSSLTRFHHLTTCWR</sequence>
<reference evidence="1 2" key="1">
    <citation type="submission" date="2018-10" db="EMBL/GenBank/DDBJ databases">
        <title>Draft genome sequence for the type isolate of Erwinia psidii, agent causal of bacterial blight in guava (Psidium guajava) and wilt and die-back of Eucalyptus spp.</title>
        <authorList>
            <person name="Hermenegildo P.S."/>
            <person name="Santos S.A."/>
            <person name="Guimaraes L.M.S."/>
            <person name="Vidigal P.M.P."/>
            <person name="Pereira I.C."/>
            <person name="Badel J.L."/>
            <person name="Alfenas-Zerbini P."/>
            <person name="Ferreira M.A.S.V."/>
            <person name="Alfenas A.C."/>
        </authorList>
    </citation>
    <scope>NUCLEOTIDE SEQUENCE [LARGE SCALE GENOMIC DNA]</scope>
    <source>
        <strain evidence="1 2">IBSBF 435</strain>
    </source>
</reference>
<gene>
    <name evidence="1" type="ORF">EB241_00385</name>
</gene>
<dbReference type="Proteomes" id="UP000279457">
    <property type="component" value="Unassembled WGS sequence"/>
</dbReference>
<organism evidence="1 2">
    <name type="scientific">Erwinia psidii</name>
    <dbReference type="NCBI Taxonomy" id="69224"/>
    <lineage>
        <taxon>Bacteria</taxon>
        <taxon>Pseudomonadati</taxon>
        <taxon>Pseudomonadota</taxon>
        <taxon>Gammaproteobacteria</taxon>
        <taxon>Enterobacterales</taxon>
        <taxon>Erwiniaceae</taxon>
        <taxon>Erwinia</taxon>
    </lineage>
</organism>
<evidence type="ECO:0000313" key="2">
    <source>
        <dbReference type="Proteomes" id="UP000279457"/>
    </source>
</evidence>
<keyword evidence="2" id="KW-1185">Reference proteome</keyword>
<protein>
    <submittedName>
        <fullName evidence="1">Uncharacterized protein</fullName>
    </submittedName>
</protein>
<evidence type="ECO:0000313" key="1">
    <source>
        <dbReference type="EMBL" id="RQM39812.1"/>
    </source>
</evidence>
<name>A0A3N6TX19_9GAMM</name>